<dbReference type="AlphaFoldDB" id="V3ZWP8"/>
<protein>
    <submittedName>
        <fullName evidence="1">Uncharacterized protein</fullName>
    </submittedName>
</protein>
<proteinExistence type="predicted"/>
<evidence type="ECO:0000313" key="1">
    <source>
        <dbReference type="EMBL" id="ESO87040.1"/>
    </source>
</evidence>
<name>V3ZWP8_LOTGI</name>
<dbReference type="GeneID" id="20236311"/>
<reference evidence="1 2" key="1">
    <citation type="journal article" date="2013" name="Nature">
        <title>Insights into bilaterian evolution from three spiralian genomes.</title>
        <authorList>
            <person name="Simakov O."/>
            <person name="Marletaz F."/>
            <person name="Cho S.J."/>
            <person name="Edsinger-Gonzales E."/>
            <person name="Havlak P."/>
            <person name="Hellsten U."/>
            <person name="Kuo D.H."/>
            <person name="Larsson T."/>
            <person name="Lv J."/>
            <person name="Arendt D."/>
            <person name="Savage R."/>
            <person name="Osoegawa K."/>
            <person name="de Jong P."/>
            <person name="Grimwood J."/>
            <person name="Chapman J.A."/>
            <person name="Shapiro H."/>
            <person name="Aerts A."/>
            <person name="Otillar R.P."/>
            <person name="Terry A.Y."/>
            <person name="Boore J.L."/>
            <person name="Grigoriev I.V."/>
            <person name="Lindberg D.R."/>
            <person name="Seaver E.C."/>
            <person name="Weisblat D.A."/>
            <person name="Putnam N.H."/>
            <person name="Rokhsar D.S."/>
        </authorList>
    </citation>
    <scope>NUCLEOTIDE SEQUENCE [LARGE SCALE GENOMIC DNA]</scope>
</reference>
<evidence type="ECO:0000313" key="2">
    <source>
        <dbReference type="Proteomes" id="UP000030746"/>
    </source>
</evidence>
<dbReference type="RefSeq" id="XP_009061995.1">
    <property type="nucleotide sequence ID" value="XM_009063747.1"/>
</dbReference>
<sequence length="151" mass="17301">MATSDVLSGGGISLQEELANASKAEEWPSPVIAKEVPQEKKKLVQSQPNIRYQKIRRVKKEYNSKRDDNINSNNFKDRNWWKLLSNVLSKKANIIKDIPPILSNGNVFYSDVSKADVFNEYFASQAQNENDDLPPLIFNTYEIEQPTYTPH</sequence>
<dbReference type="CTD" id="20236311"/>
<accession>V3ZWP8</accession>
<dbReference type="EMBL" id="KB202953">
    <property type="protein sequence ID" value="ESO87040.1"/>
    <property type="molecule type" value="Genomic_DNA"/>
</dbReference>
<keyword evidence="2" id="KW-1185">Reference proteome</keyword>
<dbReference type="HOGENOM" id="CLU_1733574_0_0_1"/>
<gene>
    <name evidence="1" type="ORF">LOTGIDRAFT_154525</name>
</gene>
<dbReference type="Proteomes" id="UP000030746">
    <property type="component" value="Unassembled WGS sequence"/>
</dbReference>
<organism evidence="1 2">
    <name type="scientific">Lottia gigantea</name>
    <name type="common">Giant owl limpet</name>
    <dbReference type="NCBI Taxonomy" id="225164"/>
    <lineage>
        <taxon>Eukaryota</taxon>
        <taxon>Metazoa</taxon>
        <taxon>Spiralia</taxon>
        <taxon>Lophotrochozoa</taxon>
        <taxon>Mollusca</taxon>
        <taxon>Gastropoda</taxon>
        <taxon>Patellogastropoda</taxon>
        <taxon>Lottioidea</taxon>
        <taxon>Lottiidae</taxon>
        <taxon>Lottia</taxon>
    </lineage>
</organism>
<dbReference type="KEGG" id="lgi:LOTGIDRAFT_154525"/>